<comment type="caution">
    <text evidence="2">The sequence shown here is derived from an EMBL/GenBank/DDBJ whole genome shotgun (WGS) entry which is preliminary data.</text>
</comment>
<keyword evidence="3" id="KW-1185">Reference proteome</keyword>
<dbReference type="Proteomes" id="UP000238350">
    <property type="component" value="Unassembled WGS sequence"/>
</dbReference>
<proteinExistence type="predicted"/>
<feature type="transmembrane region" description="Helical" evidence="1">
    <location>
        <begin position="156"/>
        <end position="172"/>
    </location>
</feature>
<keyword evidence="1" id="KW-0472">Membrane</keyword>
<reference evidence="2 3" key="1">
    <citation type="submission" date="2017-04" db="EMBL/GenBank/DDBJ databases">
        <title>Genome sequencing of [Candida] sorbophila.</title>
        <authorList>
            <person name="Ahn J.O."/>
        </authorList>
    </citation>
    <scope>NUCLEOTIDE SEQUENCE [LARGE SCALE GENOMIC DNA]</scope>
    <source>
        <strain evidence="2 3">DS02</strain>
    </source>
</reference>
<dbReference type="RefSeq" id="XP_024665526.1">
    <property type="nucleotide sequence ID" value="XM_024809758.1"/>
</dbReference>
<evidence type="ECO:0000256" key="1">
    <source>
        <dbReference type="SAM" id="Phobius"/>
    </source>
</evidence>
<keyword evidence="1" id="KW-0812">Transmembrane</keyword>
<dbReference type="EMBL" id="NDIQ01000021">
    <property type="protein sequence ID" value="PRT55581.1"/>
    <property type="molecule type" value="Genomic_DNA"/>
</dbReference>
<organism evidence="2 3">
    <name type="scientific">Wickerhamiella sorbophila</name>
    <dbReference type="NCBI Taxonomy" id="45607"/>
    <lineage>
        <taxon>Eukaryota</taxon>
        <taxon>Fungi</taxon>
        <taxon>Dikarya</taxon>
        <taxon>Ascomycota</taxon>
        <taxon>Saccharomycotina</taxon>
        <taxon>Dipodascomycetes</taxon>
        <taxon>Dipodascales</taxon>
        <taxon>Trichomonascaceae</taxon>
        <taxon>Wickerhamiella</taxon>
    </lineage>
</organism>
<evidence type="ECO:0000313" key="3">
    <source>
        <dbReference type="Proteomes" id="UP000238350"/>
    </source>
</evidence>
<dbReference type="GeneID" id="36516949"/>
<name>A0A2T0FKQ9_9ASCO</name>
<feature type="transmembrane region" description="Helical" evidence="1">
    <location>
        <begin position="30"/>
        <end position="53"/>
    </location>
</feature>
<keyword evidence="1" id="KW-1133">Transmembrane helix</keyword>
<gene>
    <name evidence="2" type="ORF">B9G98_03201</name>
</gene>
<dbReference type="AlphaFoldDB" id="A0A2T0FKQ9"/>
<sequence length="192" mass="21288">MSSVSPAEKIKELFFDSLCLDSFGIQEDGYLSVCAINTYVLALPLLLLALYTIPKLFNLKDNGPSHSPLGHGRMLLIVLHTAVASYYGPAIYNVISSTLVLPAMGFAFILTFMEFNGVTIPRQPLELYYHVWSASTGYFIIKHIADHVDLRERPDILGTIAICFVSFIAGAYRNIADAIEPETAEPRKQKSE</sequence>
<protein>
    <submittedName>
        <fullName evidence="2">Uncharacterized protein</fullName>
    </submittedName>
</protein>
<accession>A0A2T0FKQ9</accession>
<feature type="transmembrane region" description="Helical" evidence="1">
    <location>
        <begin position="98"/>
        <end position="115"/>
    </location>
</feature>
<evidence type="ECO:0000313" key="2">
    <source>
        <dbReference type="EMBL" id="PRT55581.1"/>
    </source>
</evidence>